<evidence type="ECO:0000256" key="2">
    <source>
        <dbReference type="ARBA" id="ARBA00022490"/>
    </source>
</evidence>
<name>A0AAQ6ILU6_ANATE</name>
<keyword evidence="4" id="KW-0966">Cell projection</keyword>
<dbReference type="AlphaFoldDB" id="A0AAQ6ILU6"/>
<dbReference type="GO" id="GO:0015630">
    <property type="term" value="C:microtubule cytoskeleton"/>
    <property type="evidence" value="ECO:0007669"/>
    <property type="project" value="UniProtKB-UniRule"/>
</dbReference>
<dbReference type="Pfam" id="PF03148">
    <property type="entry name" value="Tektin"/>
    <property type="match status" value="1"/>
</dbReference>
<keyword evidence="7" id="KW-1185">Reference proteome</keyword>
<evidence type="ECO:0000313" key="6">
    <source>
        <dbReference type="Ensembl" id="ENSATEP00000075741.1"/>
    </source>
</evidence>
<organism evidence="6 7">
    <name type="scientific">Anabas testudineus</name>
    <name type="common">Climbing perch</name>
    <name type="synonym">Anthias testudineus</name>
    <dbReference type="NCBI Taxonomy" id="64144"/>
    <lineage>
        <taxon>Eukaryota</taxon>
        <taxon>Metazoa</taxon>
        <taxon>Chordata</taxon>
        <taxon>Craniata</taxon>
        <taxon>Vertebrata</taxon>
        <taxon>Euteleostomi</taxon>
        <taxon>Actinopterygii</taxon>
        <taxon>Neopterygii</taxon>
        <taxon>Teleostei</taxon>
        <taxon>Neoteleostei</taxon>
        <taxon>Acanthomorphata</taxon>
        <taxon>Anabantaria</taxon>
        <taxon>Anabantiformes</taxon>
        <taxon>Anabantoidei</taxon>
        <taxon>Anabantidae</taxon>
        <taxon>Anabas</taxon>
    </lineage>
</organism>
<dbReference type="PANTHER" id="PTHR19960:SF12">
    <property type="entry name" value="TEKTIN-4"/>
    <property type="match status" value="1"/>
</dbReference>
<dbReference type="GO" id="GO:0060271">
    <property type="term" value="P:cilium assembly"/>
    <property type="evidence" value="ECO:0007669"/>
    <property type="project" value="UniProtKB-UniRule"/>
</dbReference>
<dbReference type="GO" id="GO:0005930">
    <property type="term" value="C:axoneme"/>
    <property type="evidence" value="ECO:0007669"/>
    <property type="project" value="UniProtKB-SubCell"/>
</dbReference>
<dbReference type="InterPro" id="IPR000435">
    <property type="entry name" value="Tektins"/>
</dbReference>
<evidence type="ECO:0000256" key="5">
    <source>
        <dbReference type="SAM" id="Coils"/>
    </source>
</evidence>
<keyword evidence="2" id="KW-0963">Cytoplasm</keyword>
<evidence type="ECO:0000313" key="7">
    <source>
        <dbReference type="Proteomes" id="UP000265040"/>
    </source>
</evidence>
<keyword evidence="4" id="KW-0282">Flagellum</keyword>
<sequence length="97" mass="11000">WYRPRLNLKSCAVSPSCSSPVLLLLSSLEGEVRQIDATLTSLNQQLSEARSSLSHLEESRMALEKDINCKTHSLFIDRDKCMTHRKRYPTVSTLSGY</sequence>
<comment type="similarity">
    <text evidence="1 4">Belongs to the tektin family.</text>
</comment>
<protein>
    <recommendedName>
        <fullName evidence="4">Tektin</fullName>
    </recommendedName>
</protein>
<reference evidence="6 7" key="1">
    <citation type="submission" date="2021-04" db="EMBL/GenBank/DDBJ databases">
        <authorList>
            <consortium name="Wellcome Sanger Institute Data Sharing"/>
        </authorList>
    </citation>
    <scope>NUCLEOTIDE SEQUENCE [LARGE SCALE GENOMIC DNA]</scope>
</reference>
<accession>A0AAQ6ILU6</accession>
<feature type="coiled-coil region" evidence="5">
    <location>
        <begin position="25"/>
        <end position="66"/>
    </location>
</feature>
<evidence type="ECO:0000256" key="1">
    <source>
        <dbReference type="ARBA" id="ARBA00007209"/>
    </source>
</evidence>
<proteinExistence type="inferred from homology"/>
<comment type="subcellular location">
    <subcellularLocation>
        <location evidence="4">Cytoplasm</location>
        <location evidence="4">Cytoskeleton</location>
        <location evidence="4">Cilium axoneme</location>
    </subcellularLocation>
</comment>
<dbReference type="GO" id="GO:0036126">
    <property type="term" value="C:sperm flagellum"/>
    <property type="evidence" value="ECO:0007669"/>
    <property type="project" value="TreeGrafter"/>
</dbReference>
<dbReference type="InterPro" id="IPR048256">
    <property type="entry name" value="Tektin-like"/>
</dbReference>
<reference evidence="6" key="2">
    <citation type="submission" date="2025-08" db="UniProtKB">
        <authorList>
            <consortium name="Ensembl"/>
        </authorList>
    </citation>
    <scope>IDENTIFICATION</scope>
</reference>
<evidence type="ECO:0000256" key="4">
    <source>
        <dbReference type="RuleBase" id="RU367040"/>
    </source>
</evidence>
<dbReference type="GeneTree" id="ENSGT00950000182894"/>
<dbReference type="PANTHER" id="PTHR19960">
    <property type="entry name" value="TEKTIN"/>
    <property type="match status" value="1"/>
</dbReference>
<evidence type="ECO:0000256" key="3">
    <source>
        <dbReference type="ARBA" id="ARBA00023054"/>
    </source>
</evidence>
<reference evidence="6" key="3">
    <citation type="submission" date="2025-09" db="UniProtKB">
        <authorList>
            <consortium name="Ensembl"/>
        </authorList>
    </citation>
    <scope>IDENTIFICATION</scope>
</reference>
<dbReference type="Proteomes" id="UP000265040">
    <property type="component" value="Chromosome 1"/>
</dbReference>
<keyword evidence="3 5" id="KW-0175">Coiled coil</keyword>
<dbReference type="Ensembl" id="ENSATET00000081394.1">
    <property type="protein sequence ID" value="ENSATEP00000075741.1"/>
    <property type="gene ID" value="ENSATEG00000032300.1"/>
</dbReference>
<keyword evidence="4" id="KW-0969">Cilium</keyword>
<dbReference type="GO" id="GO:0060294">
    <property type="term" value="P:cilium movement involved in cell motility"/>
    <property type="evidence" value="ECO:0007669"/>
    <property type="project" value="UniProtKB-UniRule"/>
</dbReference>
<dbReference type="GO" id="GO:0005634">
    <property type="term" value="C:nucleus"/>
    <property type="evidence" value="ECO:0007669"/>
    <property type="project" value="TreeGrafter"/>
</dbReference>